<dbReference type="InterPro" id="IPR036138">
    <property type="entry name" value="PBP_dimer_sf"/>
</dbReference>
<comment type="subcellular location">
    <subcellularLocation>
        <location evidence="1">Membrane</location>
    </subcellularLocation>
</comment>
<dbReference type="PANTHER" id="PTHR30627:SF25">
    <property type="entry name" value="PENICILLIN-BINDING PROTEIN 3"/>
    <property type="match status" value="1"/>
</dbReference>
<dbReference type="Gene3D" id="3.90.1310.10">
    <property type="entry name" value="Penicillin-binding protein 2a (Domain 2)"/>
    <property type="match status" value="1"/>
</dbReference>
<evidence type="ECO:0000256" key="5">
    <source>
        <dbReference type="ARBA" id="ARBA00023136"/>
    </source>
</evidence>
<gene>
    <name evidence="10" type="ORF">J2S08_003045</name>
</gene>
<keyword evidence="5" id="KW-0472">Membrane</keyword>
<evidence type="ECO:0000313" key="11">
    <source>
        <dbReference type="Proteomes" id="UP001223586"/>
    </source>
</evidence>
<comment type="catalytic activity">
    <reaction evidence="6">
        <text>Preferential cleavage: (Ac)2-L-Lys-D-Ala-|-D-Ala. Also transpeptidation of peptidyl-alanyl moieties that are N-acyl substituents of D-alanine.</text>
        <dbReference type="EC" id="3.4.16.4"/>
    </reaction>
</comment>
<accession>A0ABT9WVG4</accession>
<dbReference type="EMBL" id="JAUSTT010000019">
    <property type="protein sequence ID" value="MDQ0177166.1"/>
    <property type="molecule type" value="Genomic_DNA"/>
</dbReference>
<keyword evidence="11" id="KW-1185">Reference proteome</keyword>
<feature type="domain" description="Penicillin-binding protein dimerisation" evidence="8">
    <location>
        <begin position="157"/>
        <end position="321"/>
    </location>
</feature>
<evidence type="ECO:0000256" key="6">
    <source>
        <dbReference type="ARBA" id="ARBA00034000"/>
    </source>
</evidence>
<dbReference type="InterPro" id="IPR007887">
    <property type="entry name" value="MecA_N"/>
</dbReference>
<dbReference type="PROSITE" id="PS51257">
    <property type="entry name" value="PROKAR_LIPOPROTEIN"/>
    <property type="match status" value="1"/>
</dbReference>
<dbReference type="SUPFAM" id="SSF54427">
    <property type="entry name" value="NTF2-like"/>
    <property type="match status" value="1"/>
</dbReference>
<dbReference type="Pfam" id="PF00905">
    <property type="entry name" value="Transpeptidase"/>
    <property type="match status" value="1"/>
</dbReference>
<evidence type="ECO:0000256" key="2">
    <source>
        <dbReference type="ARBA" id="ARBA00004752"/>
    </source>
</evidence>
<feature type="domain" description="NTF2-like N-terminal transpeptidase" evidence="9">
    <location>
        <begin position="26"/>
        <end position="150"/>
    </location>
</feature>
<dbReference type="SUPFAM" id="SSF56601">
    <property type="entry name" value="beta-lactamase/transpeptidase-like"/>
    <property type="match status" value="1"/>
</dbReference>
<evidence type="ECO:0000259" key="8">
    <source>
        <dbReference type="Pfam" id="PF03717"/>
    </source>
</evidence>
<evidence type="ECO:0000259" key="9">
    <source>
        <dbReference type="Pfam" id="PF05223"/>
    </source>
</evidence>
<dbReference type="Pfam" id="PF03717">
    <property type="entry name" value="PBP_dimer"/>
    <property type="match status" value="1"/>
</dbReference>
<protein>
    <recommendedName>
        <fullName evidence="4">serine-type D-Ala-D-Ala carboxypeptidase</fullName>
        <ecNumber evidence="4">3.4.16.4</ecNumber>
    </recommendedName>
</protein>
<organism evidence="10 11">
    <name type="scientific">Bacillus chungangensis</name>
    <dbReference type="NCBI Taxonomy" id="587633"/>
    <lineage>
        <taxon>Bacteria</taxon>
        <taxon>Bacillati</taxon>
        <taxon>Bacillota</taxon>
        <taxon>Bacilli</taxon>
        <taxon>Bacillales</taxon>
        <taxon>Bacillaceae</taxon>
        <taxon>Bacillus</taxon>
    </lineage>
</organism>
<reference evidence="10 11" key="1">
    <citation type="submission" date="2023-07" db="EMBL/GenBank/DDBJ databases">
        <title>Genomic Encyclopedia of Type Strains, Phase IV (KMG-IV): sequencing the most valuable type-strain genomes for metagenomic binning, comparative biology and taxonomic classification.</title>
        <authorList>
            <person name="Goeker M."/>
        </authorList>
    </citation>
    <scope>NUCLEOTIDE SEQUENCE [LARGE SCALE GENOMIC DNA]</scope>
    <source>
        <strain evidence="10 11">DSM 23837</strain>
    </source>
</reference>
<comment type="caution">
    <text evidence="10">The sequence shown here is derived from an EMBL/GenBank/DDBJ whole genome shotgun (WGS) entry which is preliminary data.</text>
</comment>
<dbReference type="Gene3D" id="3.40.710.10">
    <property type="entry name" value="DD-peptidase/beta-lactamase superfamily"/>
    <property type="match status" value="1"/>
</dbReference>
<evidence type="ECO:0000256" key="3">
    <source>
        <dbReference type="ARBA" id="ARBA00007171"/>
    </source>
</evidence>
<dbReference type="PANTHER" id="PTHR30627">
    <property type="entry name" value="PEPTIDOGLYCAN D,D-TRANSPEPTIDASE"/>
    <property type="match status" value="1"/>
</dbReference>
<evidence type="ECO:0000313" key="10">
    <source>
        <dbReference type="EMBL" id="MDQ0177166.1"/>
    </source>
</evidence>
<dbReference type="EC" id="3.4.16.4" evidence="4"/>
<name>A0ABT9WVG4_9BACI</name>
<dbReference type="Pfam" id="PF05223">
    <property type="entry name" value="MecA_N"/>
    <property type="match status" value="1"/>
</dbReference>
<dbReference type="Gene3D" id="3.10.450.100">
    <property type="entry name" value="NTF2-like, domain 1"/>
    <property type="match status" value="1"/>
</dbReference>
<dbReference type="InterPro" id="IPR001460">
    <property type="entry name" value="PCN-bd_Tpept"/>
</dbReference>
<sequence length="675" mass="75084">MKRIISMVVIIFIVFTLAACKNKALSPNDRLNTYIESWNEQQFDKMFKRDLSTETKETYNKKDYVDRYEKIYKDLQIKNVKIDYKPLTEEEVEELEEEAVIPLQISFDTIAGPISYNKKIHLRKEEREKETDWYIDWNPGFILPDLKKEDKVKVTTTDAKRGIIFDRHKTALATNGNAYEVGIVPGKLGENSEAVKYDAARYLGISVEEINEKLEASWVQPDYFVPLKKIATNREDILMKLQSLPGIATKMIATRVYPYEDAAAHLIGYVGAVTEEDMKEHKDEDYGPTSIIGKRGLEQVYEKELRGKSGVQISIENTDGENTIIAETEPVDGENIHLTIDIETQKNVYEQMKGGPGTAAAINPLTGEVLSLVSAPSFNPNDLTLGMSAADYKKLENQPGLPLINRFALSYAPGSTIKPITGAIALKKGTTTLSESIVIKGKKWQKQNWGDHYVSRVSDTNGPVNMERAMVLSDNIYFAQMALRMGGDQFIEGLKEFGFEDNILSGYPLKKSQISNNGKLGSEGLIADTAYGQGELQMNILHLAMTYTPFVNKGNLLKPVLLQEEKQPQYWRENLLSEDTAAAIADMMRKVVADPRGTGRAANIPGFALAGKTGTAELKAEKGAKGAENGVFVAYNAENPNLLVAMLIENVHQKGGSGIVIDQVADIFKAQAEQQ</sequence>
<evidence type="ECO:0000259" key="7">
    <source>
        <dbReference type="Pfam" id="PF00905"/>
    </source>
</evidence>
<dbReference type="InterPro" id="IPR012338">
    <property type="entry name" value="Beta-lactam/transpept-like"/>
</dbReference>
<dbReference type="InterPro" id="IPR050515">
    <property type="entry name" value="Beta-lactam/transpept"/>
</dbReference>
<dbReference type="InterPro" id="IPR005311">
    <property type="entry name" value="PBP_dimer"/>
</dbReference>
<dbReference type="SUPFAM" id="SSF56519">
    <property type="entry name" value="Penicillin binding protein dimerisation domain"/>
    <property type="match status" value="1"/>
</dbReference>
<feature type="domain" description="Penicillin-binding protein transpeptidase" evidence="7">
    <location>
        <begin position="357"/>
        <end position="658"/>
    </location>
</feature>
<dbReference type="RefSeq" id="WP_307230930.1">
    <property type="nucleotide sequence ID" value="NZ_JAUSTT010000019.1"/>
</dbReference>
<dbReference type="Proteomes" id="UP001223586">
    <property type="component" value="Unassembled WGS sequence"/>
</dbReference>
<dbReference type="InterPro" id="IPR032710">
    <property type="entry name" value="NTF2-like_dom_sf"/>
</dbReference>
<evidence type="ECO:0000256" key="1">
    <source>
        <dbReference type="ARBA" id="ARBA00004370"/>
    </source>
</evidence>
<comment type="similarity">
    <text evidence="3">Belongs to the transpeptidase family.</text>
</comment>
<evidence type="ECO:0000256" key="4">
    <source>
        <dbReference type="ARBA" id="ARBA00012448"/>
    </source>
</evidence>
<dbReference type="Gene3D" id="3.30.1390.30">
    <property type="entry name" value="Penicillin-binding protein 2a, domain 3"/>
    <property type="match status" value="1"/>
</dbReference>
<comment type="pathway">
    <text evidence="2">Cell wall biogenesis; peptidoglycan biosynthesis.</text>
</comment>
<proteinExistence type="inferred from homology"/>